<accession>A0A4Y2JH79</accession>
<protein>
    <recommendedName>
        <fullName evidence="1">DUF4817 domain-containing protein</fullName>
    </recommendedName>
</protein>
<sequence>MTTPQEKTRTLWWFIESKSITQTQRNYRRVYQKDLHRETVSILQWKRKFLETGSVLNKKSPGRHCRNDVDVESVRETFLHSPQRSMRSAARELDMPVSTVHKVLRKN</sequence>
<gene>
    <name evidence="2" type="ORF">AVEN_88452_1</name>
</gene>
<reference evidence="2 3" key="1">
    <citation type="journal article" date="2019" name="Sci. Rep.">
        <title>Orb-weaving spider Araneus ventricosus genome elucidates the spidroin gene catalogue.</title>
        <authorList>
            <person name="Kono N."/>
            <person name="Nakamura H."/>
            <person name="Ohtoshi R."/>
            <person name="Moran D.A.P."/>
            <person name="Shinohara A."/>
            <person name="Yoshida Y."/>
            <person name="Fujiwara M."/>
            <person name="Mori M."/>
            <person name="Tomita M."/>
            <person name="Arakawa K."/>
        </authorList>
    </citation>
    <scope>NUCLEOTIDE SEQUENCE [LARGE SCALE GENOMIC DNA]</scope>
</reference>
<evidence type="ECO:0000313" key="2">
    <source>
        <dbReference type="EMBL" id="GBM89284.1"/>
    </source>
</evidence>
<name>A0A4Y2JH79_ARAVE</name>
<evidence type="ECO:0000259" key="1">
    <source>
        <dbReference type="Pfam" id="PF16087"/>
    </source>
</evidence>
<dbReference type="AlphaFoldDB" id="A0A4Y2JH79"/>
<dbReference type="PANTHER" id="PTHR47326">
    <property type="entry name" value="TRANSPOSABLE ELEMENT TC3 TRANSPOSASE-LIKE PROTEIN"/>
    <property type="match status" value="1"/>
</dbReference>
<proteinExistence type="predicted"/>
<dbReference type="Proteomes" id="UP000499080">
    <property type="component" value="Unassembled WGS sequence"/>
</dbReference>
<dbReference type="OrthoDB" id="6611281at2759"/>
<dbReference type="InterPro" id="IPR032135">
    <property type="entry name" value="DUF4817"/>
</dbReference>
<comment type="caution">
    <text evidence="2">The sequence shown here is derived from an EMBL/GenBank/DDBJ whole genome shotgun (WGS) entry which is preliminary data.</text>
</comment>
<evidence type="ECO:0000313" key="3">
    <source>
        <dbReference type="Proteomes" id="UP000499080"/>
    </source>
</evidence>
<organism evidence="2 3">
    <name type="scientific">Araneus ventricosus</name>
    <name type="common">Orbweaver spider</name>
    <name type="synonym">Epeira ventricosa</name>
    <dbReference type="NCBI Taxonomy" id="182803"/>
    <lineage>
        <taxon>Eukaryota</taxon>
        <taxon>Metazoa</taxon>
        <taxon>Ecdysozoa</taxon>
        <taxon>Arthropoda</taxon>
        <taxon>Chelicerata</taxon>
        <taxon>Arachnida</taxon>
        <taxon>Araneae</taxon>
        <taxon>Araneomorphae</taxon>
        <taxon>Entelegynae</taxon>
        <taxon>Araneoidea</taxon>
        <taxon>Araneidae</taxon>
        <taxon>Araneus</taxon>
    </lineage>
</organism>
<dbReference type="Pfam" id="PF16087">
    <property type="entry name" value="DUF4817"/>
    <property type="match status" value="1"/>
</dbReference>
<dbReference type="PANTHER" id="PTHR47326:SF1">
    <property type="entry name" value="HTH PSQ-TYPE DOMAIN-CONTAINING PROTEIN"/>
    <property type="match status" value="1"/>
</dbReference>
<dbReference type="EMBL" id="BGPR01003529">
    <property type="protein sequence ID" value="GBM89284.1"/>
    <property type="molecule type" value="Genomic_DNA"/>
</dbReference>
<keyword evidence="3" id="KW-1185">Reference proteome</keyword>
<feature type="domain" description="DUF4817" evidence="1">
    <location>
        <begin position="15"/>
        <end position="55"/>
    </location>
</feature>